<protein>
    <submittedName>
        <fullName evidence="4">Glutathione S-transferase</fullName>
    </submittedName>
</protein>
<dbReference type="SUPFAM" id="SSF47616">
    <property type="entry name" value="GST C-terminal domain-like"/>
    <property type="match status" value="1"/>
</dbReference>
<accession>A0AAF3F4F8</accession>
<dbReference type="CDD" id="cd03192">
    <property type="entry name" value="GST_C_Sigma_like"/>
    <property type="match status" value="1"/>
</dbReference>
<dbReference type="Proteomes" id="UP000887575">
    <property type="component" value="Unassembled WGS sequence"/>
</dbReference>
<dbReference type="SFLD" id="SFLDS00019">
    <property type="entry name" value="Glutathione_Transferase_(cytos"/>
    <property type="match status" value="1"/>
</dbReference>
<dbReference type="GO" id="GO:0006749">
    <property type="term" value="P:glutathione metabolic process"/>
    <property type="evidence" value="ECO:0007669"/>
    <property type="project" value="TreeGrafter"/>
</dbReference>
<dbReference type="SUPFAM" id="SSF52833">
    <property type="entry name" value="Thioredoxin-like"/>
    <property type="match status" value="1"/>
</dbReference>
<dbReference type="GO" id="GO:0004364">
    <property type="term" value="F:glutathione transferase activity"/>
    <property type="evidence" value="ECO:0007669"/>
    <property type="project" value="UniProtKB-ARBA"/>
</dbReference>
<dbReference type="PROSITE" id="PS50405">
    <property type="entry name" value="GST_CTER"/>
    <property type="match status" value="1"/>
</dbReference>
<evidence type="ECO:0000259" key="2">
    <source>
        <dbReference type="PROSITE" id="PS50405"/>
    </source>
</evidence>
<name>A0AAF3F4F8_9BILA</name>
<dbReference type="SFLD" id="SFLDG01205">
    <property type="entry name" value="AMPS.1"/>
    <property type="match status" value="1"/>
</dbReference>
<feature type="domain" description="GST C-terminal" evidence="2">
    <location>
        <begin position="82"/>
        <end position="211"/>
    </location>
</feature>
<proteinExistence type="predicted"/>
<dbReference type="CDD" id="cd03039">
    <property type="entry name" value="GST_N_Sigma_like"/>
    <property type="match status" value="1"/>
</dbReference>
<dbReference type="InterPro" id="IPR010987">
    <property type="entry name" value="Glutathione-S-Trfase_C-like"/>
</dbReference>
<dbReference type="InterPro" id="IPR040079">
    <property type="entry name" value="Glutathione_S-Trfase"/>
</dbReference>
<feature type="domain" description="GST N-terminal" evidence="1">
    <location>
        <begin position="2"/>
        <end position="80"/>
    </location>
</feature>
<sequence length="211" mass="24183">MHTYKLYYFVNRGRAEAIRQVFHLSGTPFTNEILTAETWPPLKDEMPLYQVPVLEVDGHHKIGQSVAILRYLGNELGLNGKNHLENGRLDMIAEVIQEFNNDPGVGHWAYVLMGVDHQDKEDYFRLKVRPGIGKYAPLIEKMLMENGNNGLFLGDKETWVDVFAAESFGRLLDYGEESSLDAYPHIKAMITRVHNLPGIREHIHNREHTVC</sequence>
<dbReference type="Pfam" id="PF14497">
    <property type="entry name" value="GST_C_3"/>
    <property type="match status" value="1"/>
</dbReference>
<dbReference type="SFLD" id="SFLDG00363">
    <property type="entry name" value="AMPS_(cytGST):_Alpha-__Mu-__Pi"/>
    <property type="match status" value="1"/>
</dbReference>
<dbReference type="Gene3D" id="1.20.1050.10">
    <property type="match status" value="1"/>
</dbReference>
<evidence type="ECO:0000313" key="3">
    <source>
        <dbReference type="Proteomes" id="UP000887575"/>
    </source>
</evidence>
<dbReference type="PROSITE" id="PS50404">
    <property type="entry name" value="GST_NTER"/>
    <property type="match status" value="1"/>
</dbReference>
<evidence type="ECO:0000313" key="4">
    <source>
        <dbReference type="WBParaSite" id="MBELARI_LOCUS2144"/>
    </source>
</evidence>
<dbReference type="Gene3D" id="3.40.30.10">
    <property type="entry name" value="Glutaredoxin"/>
    <property type="match status" value="1"/>
</dbReference>
<dbReference type="WBParaSite" id="MBELARI_LOCUS2144">
    <property type="protein sequence ID" value="MBELARI_LOCUS2144"/>
    <property type="gene ID" value="MBELARI_LOCUS2144"/>
</dbReference>
<dbReference type="InterPro" id="IPR050213">
    <property type="entry name" value="GST_superfamily"/>
</dbReference>
<organism evidence="3 4">
    <name type="scientific">Mesorhabditis belari</name>
    <dbReference type="NCBI Taxonomy" id="2138241"/>
    <lineage>
        <taxon>Eukaryota</taxon>
        <taxon>Metazoa</taxon>
        <taxon>Ecdysozoa</taxon>
        <taxon>Nematoda</taxon>
        <taxon>Chromadorea</taxon>
        <taxon>Rhabditida</taxon>
        <taxon>Rhabditina</taxon>
        <taxon>Rhabditomorpha</taxon>
        <taxon>Rhabditoidea</taxon>
        <taxon>Rhabditidae</taxon>
        <taxon>Mesorhabditinae</taxon>
        <taxon>Mesorhabditis</taxon>
    </lineage>
</organism>
<dbReference type="PANTHER" id="PTHR11571">
    <property type="entry name" value="GLUTATHIONE S-TRANSFERASE"/>
    <property type="match status" value="1"/>
</dbReference>
<keyword evidence="3" id="KW-1185">Reference proteome</keyword>
<reference evidence="4" key="1">
    <citation type="submission" date="2024-02" db="UniProtKB">
        <authorList>
            <consortium name="WormBaseParasite"/>
        </authorList>
    </citation>
    <scope>IDENTIFICATION</scope>
</reference>
<dbReference type="AlphaFoldDB" id="A0AAF3F4F8"/>
<dbReference type="InterPro" id="IPR004046">
    <property type="entry name" value="GST_C"/>
</dbReference>
<dbReference type="FunFam" id="1.20.1050.10:FF:000076">
    <property type="entry name" value="Probable glutathione S-transferase gst-36"/>
    <property type="match status" value="1"/>
</dbReference>
<dbReference type="Pfam" id="PF02798">
    <property type="entry name" value="GST_N"/>
    <property type="match status" value="1"/>
</dbReference>
<dbReference type="InterPro" id="IPR004045">
    <property type="entry name" value="Glutathione_S-Trfase_N"/>
</dbReference>
<dbReference type="InterPro" id="IPR036282">
    <property type="entry name" value="Glutathione-S-Trfase_C_sf"/>
</dbReference>
<dbReference type="PANTHER" id="PTHR11571:SF261">
    <property type="entry name" value="GLUTATHIONE S-TRANSFERASE GST-36-RELATED"/>
    <property type="match status" value="1"/>
</dbReference>
<evidence type="ECO:0000259" key="1">
    <source>
        <dbReference type="PROSITE" id="PS50404"/>
    </source>
</evidence>
<dbReference type="InterPro" id="IPR036249">
    <property type="entry name" value="Thioredoxin-like_sf"/>
</dbReference>